<dbReference type="Proteomes" id="UP001597012">
    <property type="component" value="Unassembled WGS sequence"/>
</dbReference>
<dbReference type="EMBL" id="JBHTHY010000028">
    <property type="protein sequence ID" value="MFD0799618.1"/>
    <property type="molecule type" value="Genomic_DNA"/>
</dbReference>
<reference evidence="3" key="1">
    <citation type="journal article" date="2019" name="Int. J. Syst. Evol. Microbiol.">
        <title>The Global Catalogue of Microorganisms (GCM) 10K type strain sequencing project: providing services to taxonomists for standard genome sequencing and annotation.</title>
        <authorList>
            <consortium name="The Broad Institute Genomics Platform"/>
            <consortium name="The Broad Institute Genome Sequencing Center for Infectious Disease"/>
            <person name="Wu L."/>
            <person name="Ma J."/>
        </authorList>
    </citation>
    <scope>NUCLEOTIDE SEQUENCE [LARGE SCALE GENOMIC DNA]</scope>
    <source>
        <strain evidence="3">CCUG 61948</strain>
    </source>
</reference>
<evidence type="ECO:0000259" key="1">
    <source>
        <dbReference type="Pfam" id="PF14213"/>
    </source>
</evidence>
<dbReference type="Pfam" id="PF14213">
    <property type="entry name" value="DUF4325"/>
    <property type="match status" value="1"/>
</dbReference>
<evidence type="ECO:0000313" key="3">
    <source>
        <dbReference type="Proteomes" id="UP001597012"/>
    </source>
</evidence>
<comment type="caution">
    <text evidence="2">The sequence shown here is derived from an EMBL/GenBank/DDBJ whole genome shotgun (WGS) entry which is preliminary data.</text>
</comment>
<sequence>MKTLILKDIVKNSSSVDEGFVLFNHLKNAFLNNQTIILQVDSDLSLSSSFLNSSVGEFLDAYGFSNFRKTLKFKGSKTQFERFNKYIKEYRDLFLA</sequence>
<gene>
    <name evidence="2" type="ORF">ACFQZJ_19265</name>
</gene>
<accession>A0ABW3B9W7</accession>
<dbReference type="RefSeq" id="WP_379936604.1">
    <property type="nucleotide sequence ID" value="NZ_JBHTHY010000028.1"/>
</dbReference>
<feature type="domain" description="DUF4325" evidence="1">
    <location>
        <begin position="21"/>
        <end position="76"/>
    </location>
</feature>
<dbReference type="InterPro" id="IPR025474">
    <property type="entry name" value="DUF4325"/>
</dbReference>
<proteinExistence type="predicted"/>
<evidence type="ECO:0000313" key="2">
    <source>
        <dbReference type="EMBL" id="MFD0799618.1"/>
    </source>
</evidence>
<name>A0ABW3B9W7_9FLAO</name>
<protein>
    <submittedName>
        <fullName evidence="2">STAS-like domain-containing protein</fullName>
    </submittedName>
</protein>
<keyword evidence="3" id="KW-1185">Reference proteome</keyword>
<organism evidence="2 3">
    <name type="scientific">Maribacter chungangensis</name>
    <dbReference type="NCBI Taxonomy" id="1069117"/>
    <lineage>
        <taxon>Bacteria</taxon>
        <taxon>Pseudomonadati</taxon>
        <taxon>Bacteroidota</taxon>
        <taxon>Flavobacteriia</taxon>
        <taxon>Flavobacteriales</taxon>
        <taxon>Flavobacteriaceae</taxon>
        <taxon>Maribacter</taxon>
    </lineage>
</organism>